<dbReference type="InterPro" id="IPR053151">
    <property type="entry name" value="RNase_H-like"/>
</dbReference>
<dbReference type="InterPro" id="IPR036397">
    <property type="entry name" value="RNaseH_sf"/>
</dbReference>
<sequence length="148" mass="16489">MQRESVFAFPPAAGRSIRDSENVPPVIAARWLKPPRGWCKPNDVGAVARGSGMTACGGVVRDEEGNWLIGFSRKLGVCLILEAELWGLYEGLLAAWSINIRYLIIESDNLEAVKLLNNRNGLSIFPSIVHYIVEIMKRPWTTKLFHIG</sequence>
<dbReference type="PANTHER" id="PTHR47723">
    <property type="entry name" value="OS05G0353850 PROTEIN"/>
    <property type="match status" value="1"/>
</dbReference>
<dbReference type="SUPFAM" id="SSF53098">
    <property type="entry name" value="Ribonuclease H-like"/>
    <property type="match status" value="1"/>
</dbReference>
<evidence type="ECO:0000313" key="3">
    <source>
        <dbReference type="Proteomes" id="UP001396334"/>
    </source>
</evidence>
<evidence type="ECO:0000313" key="2">
    <source>
        <dbReference type="EMBL" id="KAK8975615.1"/>
    </source>
</evidence>
<dbReference type="EMBL" id="JBBPBN010000141">
    <property type="protein sequence ID" value="KAK8975615.1"/>
    <property type="molecule type" value="Genomic_DNA"/>
</dbReference>
<organism evidence="2 3">
    <name type="scientific">Hibiscus sabdariffa</name>
    <name type="common">roselle</name>
    <dbReference type="NCBI Taxonomy" id="183260"/>
    <lineage>
        <taxon>Eukaryota</taxon>
        <taxon>Viridiplantae</taxon>
        <taxon>Streptophyta</taxon>
        <taxon>Embryophyta</taxon>
        <taxon>Tracheophyta</taxon>
        <taxon>Spermatophyta</taxon>
        <taxon>Magnoliopsida</taxon>
        <taxon>eudicotyledons</taxon>
        <taxon>Gunneridae</taxon>
        <taxon>Pentapetalae</taxon>
        <taxon>rosids</taxon>
        <taxon>malvids</taxon>
        <taxon>Malvales</taxon>
        <taxon>Malvaceae</taxon>
        <taxon>Malvoideae</taxon>
        <taxon>Hibiscus</taxon>
    </lineage>
</organism>
<gene>
    <name evidence="2" type="ORF">V6N11_004994</name>
</gene>
<dbReference type="InterPro" id="IPR044730">
    <property type="entry name" value="RNase_H-like_dom_plant"/>
</dbReference>
<dbReference type="InterPro" id="IPR012337">
    <property type="entry name" value="RNaseH-like_sf"/>
</dbReference>
<dbReference type="Proteomes" id="UP001396334">
    <property type="component" value="Unassembled WGS sequence"/>
</dbReference>
<dbReference type="InterPro" id="IPR002156">
    <property type="entry name" value="RNaseH_domain"/>
</dbReference>
<dbReference type="Gene3D" id="3.30.420.10">
    <property type="entry name" value="Ribonuclease H-like superfamily/Ribonuclease H"/>
    <property type="match status" value="1"/>
</dbReference>
<name>A0ABR2NHZ8_9ROSI</name>
<reference evidence="2 3" key="1">
    <citation type="journal article" date="2024" name="G3 (Bethesda)">
        <title>Genome assembly of Hibiscus sabdariffa L. provides insights into metabolisms of medicinal natural products.</title>
        <authorList>
            <person name="Kim T."/>
        </authorList>
    </citation>
    <scope>NUCLEOTIDE SEQUENCE [LARGE SCALE GENOMIC DNA]</scope>
    <source>
        <strain evidence="2">TK-2024</strain>
        <tissue evidence="2">Old leaves</tissue>
    </source>
</reference>
<protein>
    <recommendedName>
        <fullName evidence="1">RNase H type-1 domain-containing protein</fullName>
    </recommendedName>
</protein>
<feature type="domain" description="RNase H type-1" evidence="1">
    <location>
        <begin position="45"/>
        <end position="147"/>
    </location>
</feature>
<dbReference type="CDD" id="cd06222">
    <property type="entry name" value="RNase_H_like"/>
    <property type="match status" value="1"/>
</dbReference>
<evidence type="ECO:0000259" key="1">
    <source>
        <dbReference type="Pfam" id="PF13456"/>
    </source>
</evidence>
<accession>A0ABR2NHZ8</accession>
<comment type="caution">
    <text evidence="2">The sequence shown here is derived from an EMBL/GenBank/DDBJ whole genome shotgun (WGS) entry which is preliminary data.</text>
</comment>
<dbReference type="PANTHER" id="PTHR47723:SF13">
    <property type="entry name" value="PUTATIVE-RELATED"/>
    <property type="match status" value="1"/>
</dbReference>
<proteinExistence type="predicted"/>
<keyword evidence="3" id="KW-1185">Reference proteome</keyword>
<dbReference type="Pfam" id="PF13456">
    <property type="entry name" value="RVT_3"/>
    <property type="match status" value="1"/>
</dbReference>